<proteinExistence type="predicted"/>
<dbReference type="AlphaFoldDB" id="A0AA36EJ13"/>
<name>A0AA36EJ13_LACSI</name>
<sequence length="116" mass="13447">MVNVMLPPIKKAKRIPLPKRLLEGNLDTIHFWVYDEATTMVMIKLKKNQFRIIDPKYLLKFGERDINTLSNFQIIIENELFEAAMKAFTGMVATIIDKKLWTGAFDLADVHLVEKP</sequence>
<evidence type="ECO:0000313" key="1">
    <source>
        <dbReference type="EMBL" id="CAI9297477.1"/>
    </source>
</evidence>
<dbReference type="Proteomes" id="UP001177003">
    <property type="component" value="Chromosome 8"/>
</dbReference>
<reference evidence="1" key="1">
    <citation type="submission" date="2023-04" db="EMBL/GenBank/DDBJ databases">
        <authorList>
            <person name="Vijverberg K."/>
            <person name="Xiong W."/>
            <person name="Schranz E."/>
        </authorList>
    </citation>
    <scope>NUCLEOTIDE SEQUENCE</scope>
</reference>
<dbReference type="EMBL" id="OX465084">
    <property type="protein sequence ID" value="CAI9297477.1"/>
    <property type="molecule type" value="Genomic_DNA"/>
</dbReference>
<organism evidence="1 2">
    <name type="scientific">Lactuca saligna</name>
    <name type="common">Willowleaf lettuce</name>
    <dbReference type="NCBI Taxonomy" id="75948"/>
    <lineage>
        <taxon>Eukaryota</taxon>
        <taxon>Viridiplantae</taxon>
        <taxon>Streptophyta</taxon>
        <taxon>Embryophyta</taxon>
        <taxon>Tracheophyta</taxon>
        <taxon>Spermatophyta</taxon>
        <taxon>Magnoliopsida</taxon>
        <taxon>eudicotyledons</taxon>
        <taxon>Gunneridae</taxon>
        <taxon>Pentapetalae</taxon>
        <taxon>asterids</taxon>
        <taxon>campanulids</taxon>
        <taxon>Asterales</taxon>
        <taxon>Asteraceae</taxon>
        <taxon>Cichorioideae</taxon>
        <taxon>Cichorieae</taxon>
        <taxon>Lactucinae</taxon>
        <taxon>Lactuca</taxon>
    </lineage>
</organism>
<evidence type="ECO:0000313" key="2">
    <source>
        <dbReference type="Proteomes" id="UP001177003"/>
    </source>
</evidence>
<protein>
    <submittedName>
        <fullName evidence="1">Uncharacterized protein</fullName>
    </submittedName>
</protein>
<keyword evidence="2" id="KW-1185">Reference proteome</keyword>
<gene>
    <name evidence="1" type="ORF">LSALG_LOCUS36289</name>
</gene>
<accession>A0AA36EJ13</accession>